<protein>
    <submittedName>
        <fullName evidence="1">Uncharacterized protein</fullName>
    </submittedName>
</protein>
<sequence length="55" mass="6229">METHPTVLSWVDVVPMSGDQHHGRSFIKDITFHRGKVFAITGTENLFAYDLVPET</sequence>
<accession>M8BGA2</accession>
<reference evidence="1" key="1">
    <citation type="submission" date="2015-06" db="UniProtKB">
        <authorList>
            <consortium name="EnsemblPlants"/>
        </authorList>
    </citation>
    <scope>IDENTIFICATION</scope>
</reference>
<name>M8BGA2_AEGTA</name>
<evidence type="ECO:0000313" key="1">
    <source>
        <dbReference type="EnsemblPlants" id="EMT23990"/>
    </source>
</evidence>
<dbReference type="EnsemblPlants" id="EMT23990">
    <property type="protein sequence ID" value="EMT23990"/>
    <property type="gene ID" value="F775_43151"/>
</dbReference>
<dbReference type="AlphaFoldDB" id="M8BGA2"/>
<proteinExistence type="predicted"/>
<organism evidence="1">
    <name type="scientific">Aegilops tauschii</name>
    <name type="common">Tausch's goatgrass</name>
    <name type="synonym">Aegilops squarrosa</name>
    <dbReference type="NCBI Taxonomy" id="37682"/>
    <lineage>
        <taxon>Eukaryota</taxon>
        <taxon>Viridiplantae</taxon>
        <taxon>Streptophyta</taxon>
        <taxon>Embryophyta</taxon>
        <taxon>Tracheophyta</taxon>
        <taxon>Spermatophyta</taxon>
        <taxon>Magnoliopsida</taxon>
        <taxon>Liliopsida</taxon>
        <taxon>Poales</taxon>
        <taxon>Poaceae</taxon>
        <taxon>BOP clade</taxon>
        <taxon>Pooideae</taxon>
        <taxon>Triticodae</taxon>
        <taxon>Triticeae</taxon>
        <taxon>Triticinae</taxon>
        <taxon>Aegilops</taxon>
    </lineage>
</organism>